<accession>A0A6J4RH07</accession>
<dbReference type="AlphaFoldDB" id="A0A6J4RH07"/>
<protein>
    <submittedName>
        <fullName evidence="1">Uncharacterized protein</fullName>
    </submittedName>
</protein>
<sequence length="32" mass="3453">MDAMKGRTYRLMFSAASLVTLAVTTGAARKFS</sequence>
<dbReference type="EMBL" id="CADCVL010000111">
    <property type="protein sequence ID" value="CAA9469496.1"/>
    <property type="molecule type" value="Genomic_DNA"/>
</dbReference>
<reference evidence="1" key="1">
    <citation type="submission" date="2020-02" db="EMBL/GenBank/DDBJ databases">
        <authorList>
            <person name="Meier V. D."/>
        </authorList>
    </citation>
    <scope>NUCLEOTIDE SEQUENCE</scope>
    <source>
        <strain evidence="1">AVDCRST_MAG65</strain>
    </source>
</reference>
<name>A0A6J4RH07_9ACTN</name>
<gene>
    <name evidence="1" type="ORF">AVDCRST_MAG65-638</name>
</gene>
<organism evidence="1">
    <name type="scientific">uncultured Solirubrobacteraceae bacterium</name>
    <dbReference type="NCBI Taxonomy" id="1162706"/>
    <lineage>
        <taxon>Bacteria</taxon>
        <taxon>Bacillati</taxon>
        <taxon>Actinomycetota</taxon>
        <taxon>Thermoleophilia</taxon>
        <taxon>Solirubrobacterales</taxon>
        <taxon>Solirubrobacteraceae</taxon>
        <taxon>environmental samples</taxon>
    </lineage>
</organism>
<proteinExistence type="predicted"/>
<evidence type="ECO:0000313" key="1">
    <source>
        <dbReference type="EMBL" id="CAA9469496.1"/>
    </source>
</evidence>